<dbReference type="InterPro" id="IPR016166">
    <property type="entry name" value="FAD-bd_PCMH"/>
</dbReference>
<dbReference type="GO" id="GO:0003885">
    <property type="term" value="F:D-arabinono-1,4-lactone oxidase activity"/>
    <property type="evidence" value="ECO:0007669"/>
    <property type="project" value="InterPro"/>
</dbReference>
<dbReference type="NCBIfam" id="TIGR01679">
    <property type="entry name" value="bact_FAD_ox"/>
    <property type="match status" value="1"/>
</dbReference>
<dbReference type="Pfam" id="PF04030">
    <property type="entry name" value="ALO"/>
    <property type="match status" value="1"/>
</dbReference>
<dbReference type="InterPro" id="IPR007173">
    <property type="entry name" value="ALO_C"/>
</dbReference>
<dbReference type="Proteomes" id="UP000190683">
    <property type="component" value="Unassembled WGS sequence"/>
</dbReference>
<dbReference type="AlphaFoldDB" id="A0A1T0CP61"/>
<evidence type="ECO:0000256" key="1">
    <source>
        <dbReference type="ARBA" id="ARBA00022827"/>
    </source>
</evidence>
<feature type="domain" description="FAD-binding PCMH-type" evidence="3">
    <location>
        <begin position="20"/>
        <end position="189"/>
    </location>
</feature>
<dbReference type="PROSITE" id="PS51387">
    <property type="entry name" value="FAD_PCMH"/>
    <property type="match status" value="1"/>
</dbReference>
<dbReference type="Gene3D" id="3.30.465.10">
    <property type="match status" value="1"/>
</dbReference>
<dbReference type="PIRSF" id="PIRSF000136">
    <property type="entry name" value="LGO_GLO"/>
    <property type="match status" value="1"/>
</dbReference>
<dbReference type="InterPro" id="IPR016171">
    <property type="entry name" value="Vanillyl_alc_oxidase_C-sub2"/>
</dbReference>
<dbReference type="Gene3D" id="3.30.43.10">
    <property type="entry name" value="Uridine Diphospho-n-acetylenolpyruvylglucosamine Reductase, domain 2"/>
    <property type="match status" value="1"/>
</dbReference>
<dbReference type="InterPro" id="IPR010031">
    <property type="entry name" value="FAD_lactone_oxidase-like"/>
</dbReference>
<dbReference type="InterPro" id="IPR006094">
    <property type="entry name" value="Oxid_FAD_bind_N"/>
</dbReference>
<dbReference type="PANTHER" id="PTHR43762:SF1">
    <property type="entry name" value="D-ARABINONO-1,4-LACTONE OXIDASE"/>
    <property type="match status" value="1"/>
</dbReference>
<dbReference type="RefSeq" id="WP_078318363.1">
    <property type="nucleotide sequence ID" value="NZ_MUYV01000011.1"/>
</dbReference>
<proteinExistence type="predicted"/>
<dbReference type="InterPro" id="IPR016167">
    <property type="entry name" value="FAD-bd_PCMH_sub1"/>
</dbReference>
<dbReference type="PANTHER" id="PTHR43762">
    <property type="entry name" value="L-GULONOLACTONE OXIDASE"/>
    <property type="match status" value="1"/>
</dbReference>
<protein>
    <submittedName>
        <fullName evidence="4">FAD-linked oxidase</fullName>
    </submittedName>
</protein>
<dbReference type="EMBL" id="MUYV01000011">
    <property type="protein sequence ID" value="OOS24049.1"/>
    <property type="molecule type" value="Genomic_DNA"/>
</dbReference>
<name>A0A1T0CP61_9GAMM</name>
<gene>
    <name evidence="4" type="ORF">B0681_08835</name>
</gene>
<evidence type="ECO:0000259" key="3">
    <source>
        <dbReference type="PROSITE" id="PS51387"/>
    </source>
</evidence>
<accession>A0A1T0CP61</accession>
<dbReference type="SUPFAM" id="SSF56176">
    <property type="entry name" value="FAD-binding/transporter-associated domain-like"/>
    <property type="match status" value="1"/>
</dbReference>
<keyword evidence="2" id="KW-0560">Oxidoreductase</keyword>
<dbReference type="GO" id="GO:0071949">
    <property type="term" value="F:FAD binding"/>
    <property type="evidence" value="ECO:0007669"/>
    <property type="project" value="InterPro"/>
</dbReference>
<evidence type="ECO:0000256" key="2">
    <source>
        <dbReference type="ARBA" id="ARBA00023002"/>
    </source>
</evidence>
<dbReference type="GO" id="GO:0016020">
    <property type="term" value="C:membrane"/>
    <property type="evidence" value="ECO:0007669"/>
    <property type="project" value="InterPro"/>
</dbReference>
<evidence type="ECO:0000313" key="5">
    <source>
        <dbReference type="Proteomes" id="UP000190683"/>
    </source>
</evidence>
<evidence type="ECO:0000313" key="4">
    <source>
        <dbReference type="EMBL" id="OOS24049.1"/>
    </source>
</evidence>
<dbReference type="InterPro" id="IPR036318">
    <property type="entry name" value="FAD-bd_PCMH-like_sf"/>
</dbReference>
<keyword evidence="5" id="KW-1185">Reference proteome</keyword>
<sequence>MFSLKNWQQDKHWQNWVGYVKATPAQKLTPSTIDELCAIVKQANTTGKRIRVTGAAHSFSPVAQPEEIAISLHHLRGLVSIDAAAREVTLWAGTYLYEIGDMLAQHGFALENMGDIQFQSLAGAVATGTHGTGISLGSVSSQVVAWEWVDGTGQLHHHRRGEDELSQALTISLGLLGIFTKLTLKVVPLYGLKEQSCTMSFADGLASFDQDVKNHRHMEWFLFPGTNKLQKKTLTPTTPAAMSQWQKVKDRFESVIVLNGAFYLMSELARKHPKFIKTVSKLSADNIPNTVRQGLSYEVFPKPRGVVFDESEYFIRYEDFPKVITAINDALLDDTKGSHFPIEVRTIKGEAGFLSPTQGCDCVVLSFHVYRGIDSRPYFDWVKTFMQPWSGRPHWGKVLKLDHHELAKLYPDLPKFMAIRAQYDPNGVFLNTWLHQKFIG</sequence>
<keyword evidence="1" id="KW-0274">FAD</keyword>
<comment type="caution">
    <text evidence="4">The sequence shown here is derived from an EMBL/GenBank/DDBJ whole genome shotgun (WGS) entry which is preliminary data.</text>
</comment>
<reference evidence="4 5" key="1">
    <citation type="submission" date="2017-02" db="EMBL/GenBank/DDBJ databases">
        <title>Draft genome sequence of Moraxella porci CCUG 54912T type strain.</title>
        <authorList>
            <person name="Salva-Serra F."/>
            <person name="Engstrom-Jakobsson H."/>
            <person name="Thorell K."/>
            <person name="Jaen-Luchoro D."/>
            <person name="Gonzales-Siles L."/>
            <person name="Karlsson R."/>
            <person name="Yazdan S."/>
            <person name="Boulund F."/>
            <person name="Johnning A."/>
            <person name="Engstrand L."/>
            <person name="Kristiansson E."/>
            <person name="Moore E."/>
        </authorList>
    </citation>
    <scope>NUCLEOTIDE SEQUENCE [LARGE SCALE GENOMIC DNA]</scope>
    <source>
        <strain evidence="4 5">CCUG 54912</strain>
    </source>
</reference>
<dbReference type="STRING" id="573983.B0681_08835"/>
<dbReference type="Gene3D" id="1.10.45.10">
    <property type="entry name" value="Vanillyl-alcohol Oxidase, Chain A, domain 4"/>
    <property type="match status" value="1"/>
</dbReference>
<organism evidence="4 5">
    <name type="scientific">Moraxella porci DSM 25326</name>
    <dbReference type="NCBI Taxonomy" id="573983"/>
    <lineage>
        <taxon>Bacteria</taxon>
        <taxon>Pseudomonadati</taxon>
        <taxon>Pseudomonadota</taxon>
        <taxon>Gammaproteobacteria</taxon>
        <taxon>Moraxellales</taxon>
        <taxon>Moraxellaceae</taxon>
        <taxon>Moraxella</taxon>
    </lineage>
</organism>
<dbReference type="Pfam" id="PF01565">
    <property type="entry name" value="FAD_binding_4"/>
    <property type="match status" value="1"/>
</dbReference>
<dbReference type="Gene3D" id="3.30.70.2520">
    <property type="match status" value="1"/>
</dbReference>
<dbReference type="InterPro" id="IPR016169">
    <property type="entry name" value="FAD-bd_PCMH_sub2"/>
</dbReference>
<keyword evidence="1" id="KW-0285">Flavoprotein</keyword>